<evidence type="ECO:0000256" key="2">
    <source>
        <dbReference type="SAM" id="Coils"/>
    </source>
</evidence>
<keyword evidence="5" id="KW-1185">Reference proteome</keyword>
<comment type="similarity">
    <text evidence="1">Belongs to the glycosyltransferase 2 family.</text>
</comment>
<organism evidence="4 5">
    <name type="scientific">Lysinibacillus pakistanensis</name>
    <dbReference type="NCBI Taxonomy" id="759811"/>
    <lineage>
        <taxon>Bacteria</taxon>
        <taxon>Bacillati</taxon>
        <taxon>Bacillota</taxon>
        <taxon>Bacilli</taxon>
        <taxon>Bacillales</taxon>
        <taxon>Bacillaceae</taxon>
        <taxon>Lysinibacillus</taxon>
    </lineage>
</organism>
<feature type="domain" description="Glycosyltransferase 2-like" evidence="3">
    <location>
        <begin position="8"/>
        <end position="136"/>
    </location>
</feature>
<sequence>MKDFPKVSVAMITYNHEKYINEAIESVMKQSYPNIELIISDDCSNDRTSEIIKMYKDKYPSKIRVLDNKQNLGMQKNFMQTLKACDGKYIALLEGDDAWINENKIQVQVDFLENNHEFFICSHRAKVLNELNANFPAYIPDLTLTKGEVSFEQLLSGLFLPTASVVFRNYNLDFPSWYEKYLCMDRALHLLNARHGKIYYIDQTYSMYRTHENGVWSSIKHEKELEILEDKISMIEDYNLYTKNKYKSSIEKALNRYHLQRILFCTNNVESYQTRLNELRATIEELKEKIDHVTKERNIYIFGAGTAGISALNFLEYIGVDVKGIVDNDPKKRLQSLQEKIIINFEKDFVNLDRPFFIIASVFYDAISTQLNNKGLNLHQDYIDILNF</sequence>
<dbReference type="InterPro" id="IPR029044">
    <property type="entry name" value="Nucleotide-diphossugar_trans"/>
</dbReference>
<dbReference type="Proteomes" id="UP000373269">
    <property type="component" value="Chromosome"/>
</dbReference>
<accession>A0ABX6D5W0</accession>
<dbReference type="SUPFAM" id="SSF53448">
    <property type="entry name" value="Nucleotide-diphospho-sugar transferases"/>
    <property type="match status" value="1"/>
</dbReference>
<dbReference type="SUPFAM" id="SSF53335">
    <property type="entry name" value="S-adenosyl-L-methionine-dependent methyltransferases"/>
    <property type="match status" value="1"/>
</dbReference>
<gene>
    <name evidence="4" type="ORF">GDS87_03445</name>
</gene>
<evidence type="ECO:0000313" key="4">
    <source>
        <dbReference type="EMBL" id="QGG50051.1"/>
    </source>
</evidence>
<dbReference type="PANTHER" id="PTHR22916:SF3">
    <property type="entry name" value="UDP-GLCNAC:BETAGAL BETA-1,3-N-ACETYLGLUCOSAMINYLTRANSFERASE-LIKE PROTEIN 1"/>
    <property type="match status" value="1"/>
</dbReference>
<dbReference type="EMBL" id="CP045835">
    <property type="protein sequence ID" value="QGG50051.1"/>
    <property type="molecule type" value="Genomic_DNA"/>
</dbReference>
<evidence type="ECO:0000259" key="3">
    <source>
        <dbReference type="Pfam" id="PF00535"/>
    </source>
</evidence>
<proteinExistence type="inferred from homology"/>
<evidence type="ECO:0000313" key="5">
    <source>
        <dbReference type="Proteomes" id="UP000373269"/>
    </source>
</evidence>
<evidence type="ECO:0000256" key="1">
    <source>
        <dbReference type="ARBA" id="ARBA00006739"/>
    </source>
</evidence>
<dbReference type="InterPro" id="IPR029063">
    <property type="entry name" value="SAM-dependent_MTases_sf"/>
</dbReference>
<dbReference type="PANTHER" id="PTHR22916">
    <property type="entry name" value="GLYCOSYLTRANSFERASE"/>
    <property type="match status" value="1"/>
</dbReference>
<reference evidence="4 5" key="1">
    <citation type="submission" date="2019-11" db="EMBL/GenBank/DDBJ databases">
        <title>Whole Genome Sequencing and Comparative Genomic Analyses of Lysinibacillus pakistanensis LZH-9, a Halotolerant Strain with Excellent COD Removal Capability.</title>
        <authorList>
            <person name="Zhou H."/>
        </authorList>
    </citation>
    <scope>NUCLEOTIDE SEQUENCE [LARGE SCALE GENOMIC DNA]</scope>
    <source>
        <strain evidence="4 5">LZH-9</strain>
    </source>
</reference>
<dbReference type="Gene3D" id="3.90.550.10">
    <property type="entry name" value="Spore Coat Polysaccharide Biosynthesis Protein SpsA, Chain A"/>
    <property type="match status" value="1"/>
</dbReference>
<protein>
    <submittedName>
        <fullName evidence="4">Glycosyltransferase</fullName>
    </submittedName>
</protein>
<dbReference type="Pfam" id="PF00535">
    <property type="entry name" value="Glycos_transf_2"/>
    <property type="match status" value="1"/>
</dbReference>
<dbReference type="InterPro" id="IPR001173">
    <property type="entry name" value="Glyco_trans_2-like"/>
</dbReference>
<dbReference type="RefSeq" id="WP_369594619.1">
    <property type="nucleotide sequence ID" value="NZ_CP045835.1"/>
</dbReference>
<feature type="coiled-coil region" evidence="2">
    <location>
        <begin position="269"/>
        <end position="296"/>
    </location>
</feature>
<keyword evidence="2" id="KW-0175">Coiled coil</keyword>
<name>A0ABX6D5W0_9BACI</name>